<proteinExistence type="predicted"/>
<dbReference type="Pfam" id="PF12937">
    <property type="entry name" value="F-box-like"/>
    <property type="match status" value="1"/>
</dbReference>
<evidence type="ECO:0000313" key="3">
    <source>
        <dbReference type="EMBL" id="SSW99362.1"/>
    </source>
</evidence>
<accession>A0A336K668</accession>
<dbReference type="InterPro" id="IPR036047">
    <property type="entry name" value="F-box-like_dom_sf"/>
</dbReference>
<feature type="domain" description="F-box" evidence="2">
    <location>
        <begin position="1"/>
        <end position="50"/>
    </location>
</feature>
<dbReference type="PANTHER" id="PTHR38926">
    <property type="entry name" value="F-BOX DOMAIN CONTAINING PROTEIN, EXPRESSED"/>
    <property type="match status" value="1"/>
</dbReference>
<dbReference type="InterPro" id="IPR032675">
    <property type="entry name" value="LRR_dom_sf"/>
</dbReference>
<evidence type="ECO:0000313" key="4">
    <source>
        <dbReference type="EMBL" id="SSX19742.1"/>
    </source>
</evidence>
<dbReference type="Gene3D" id="1.20.1280.50">
    <property type="match status" value="1"/>
</dbReference>
<dbReference type="EMBL" id="UFQS01000096">
    <property type="protein sequence ID" value="SSW99362.1"/>
    <property type="molecule type" value="Genomic_DNA"/>
</dbReference>
<sequence length="586" mass="68505">MNELPNELLISIFEYLTTSDRLKIVTVCESWFALLQKPIFIKDNHIYLNECIINKKFPPYKTFCNGKQSHRNFTHLTLNKIKFDFNNLTDIKIFFKKIGKDVVHLEIGLEFEIKRLPNLLKFFPNLKSLELKDAMQLNILEGPYAESLDTLTISGLSHNFEFSYIDKIPNLKVVKRDYVNFYMLNNQVPKRFIKADERLISILSALDVHAVVKTELNYLGSQEITADHITHVTCSGSKEKLQGIGRDFLNLKSLSFDFVRNVDETDQCFFGHESILGFESVQNLIFNERSTFLSHEMCDECFETFLISFKNIKNLKMHAAFNKKMINSILTKLKNLRDLSVFSHNKESLYEFELSSIPILEKLQLWSENNASITNDIFRNWPSMSNLQELEISLPFKGIEPTSWIRFCSQCPSLMKFHHNCQKYCINDTLLVLTTKLWPKLRHLSIASAHKLTQISFKSLKSNCPLLKTLQLGRNWLDMGLVYSLFNNLKQLQHLEWTDARDYYQKVHTRVDFYESRDMIKKKPGCSIESGKEKRQSDTSDSSDDDEDDDDKKVWGWIPVLGWGFWSKTQLKNVHRELEPEFIAKF</sequence>
<feature type="region of interest" description="Disordered" evidence="1">
    <location>
        <begin position="524"/>
        <end position="552"/>
    </location>
</feature>
<reference evidence="4" key="2">
    <citation type="submission" date="2018-07" db="EMBL/GenBank/DDBJ databases">
        <authorList>
            <person name="Quirk P.G."/>
            <person name="Krulwich T.A."/>
        </authorList>
    </citation>
    <scope>NUCLEOTIDE SEQUENCE</scope>
</reference>
<evidence type="ECO:0000259" key="2">
    <source>
        <dbReference type="PROSITE" id="PS50181"/>
    </source>
</evidence>
<dbReference type="SUPFAM" id="SSF52047">
    <property type="entry name" value="RNI-like"/>
    <property type="match status" value="1"/>
</dbReference>
<dbReference type="PROSITE" id="PS50181">
    <property type="entry name" value="FBOX"/>
    <property type="match status" value="1"/>
</dbReference>
<dbReference type="SUPFAM" id="SSF81383">
    <property type="entry name" value="F-box domain"/>
    <property type="match status" value="1"/>
</dbReference>
<gene>
    <name evidence="3" type="primary">CSON015373</name>
</gene>
<dbReference type="InterPro" id="IPR001810">
    <property type="entry name" value="F-box_dom"/>
</dbReference>
<dbReference type="VEuPathDB" id="VectorBase:CSON015373"/>
<protein>
    <submittedName>
        <fullName evidence="3">CSON015373 protein</fullName>
    </submittedName>
</protein>
<dbReference type="SMART" id="SM00256">
    <property type="entry name" value="FBOX"/>
    <property type="match status" value="1"/>
</dbReference>
<dbReference type="AlphaFoldDB" id="A0A336K668"/>
<dbReference type="EMBL" id="UFQT01000096">
    <property type="protein sequence ID" value="SSX19742.1"/>
    <property type="molecule type" value="Genomic_DNA"/>
</dbReference>
<reference evidence="3" key="1">
    <citation type="submission" date="2018-04" db="EMBL/GenBank/DDBJ databases">
        <authorList>
            <person name="Go L.Y."/>
            <person name="Mitchell J.A."/>
        </authorList>
    </citation>
    <scope>NUCLEOTIDE SEQUENCE</scope>
    <source>
        <tissue evidence="3">Whole organism</tissue>
    </source>
</reference>
<feature type="compositionally biased region" description="Acidic residues" evidence="1">
    <location>
        <begin position="541"/>
        <end position="550"/>
    </location>
</feature>
<evidence type="ECO:0000256" key="1">
    <source>
        <dbReference type="SAM" id="MobiDB-lite"/>
    </source>
</evidence>
<dbReference type="Gene3D" id="3.80.10.10">
    <property type="entry name" value="Ribonuclease Inhibitor"/>
    <property type="match status" value="1"/>
</dbReference>
<organism evidence="3">
    <name type="scientific">Culicoides sonorensis</name>
    <name type="common">Biting midge</name>
    <dbReference type="NCBI Taxonomy" id="179676"/>
    <lineage>
        <taxon>Eukaryota</taxon>
        <taxon>Metazoa</taxon>
        <taxon>Ecdysozoa</taxon>
        <taxon>Arthropoda</taxon>
        <taxon>Hexapoda</taxon>
        <taxon>Insecta</taxon>
        <taxon>Pterygota</taxon>
        <taxon>Neoptera</taxon>
        <taxon>Endopterygota</taxon>
        <taxon>Diptera</taxon>
        <taxon>Nematocera</taxon>
        <taxon>Chironomoidea</taxon>
        <taxon>Ceratopogonidae</taxon>
        <taxon>Ceratopogoninae</taxon>
        <taxon>Culicoides</taxon>
        <taxon>Monoculicoides</taxon>
    </lineage>
</organism>
<name>A0A336K668_CULSO</name>
<dbReference type="PANTHER" id="PTHR38926:SF5">
    <property type="entry name" value="F-BOX AND LEUCINE-RICH REPEAT PROTEIN 6"/>
    <property type="match status" value="1"/>
</dbReference>